<feature type="region of interest" description="Disordered" evidence="1">
    <location>
        <begin position="100"/>
        <end position="143"/>
    </location>
</feature>
<feature type="transmembrane region" description="Helical" evidence="2">
    <location>
        <begin position="18"/>
        <end position="41"/>
    </location>
</feature>
<keyword evidence="4" id="KW-1185">Reference proteome</keyword>
<protein>
    <submittedName>
        <fullName evidence="3">Uncharacterized protein</fullName>
    </submittedName>
</protein>
<evidence type="ECO:0000313" key="3">
    <source>
        <dbReference type="EMBL" id="MEJ8281166.1"/>
    </source>
</evidence>
<dbReference type="EMBL" id="JBBJUP010000017">
    <property type="protein sequence ID" value="MEJ8281166.1"/>
    <property type="molecule type" value="Genomic_DNA"/>
</dbReference>
<evidence type="ECO:0000256" key="1">
    <source>
        <dbReference type="SAM" id="MobiDB-lite"/>
    </source>
</evidence>
<keyword evidence="2" id="KW-0812">Transmembrane</keyword>
<organism evidence="3 4">
    <name type="scientific">Pseudonocardia spirodelae</name>
    <dbReference type="NCBI Taxonomy" id="3133431"/>
    <lineage>
        <taxon>Bacteria</taxon>
        <taxon>Bacillati</taxon>
        <taxon>Actinomycetota</taxon>
        <taxon>Actinomycetes</taxon>
        <taxon>Pseudonocardiales</taxon>
        <taxon>Pseudonocardiaceae</taxon>
        <taxon>Pseudonocardia</taxon>
    </lineage>
</organism>
<keyword evidence="2" id="KW-1133">Transmembrane helix</keyword>
<sequence length="143" mass="14229">MTIAGGWAGRLRSAHPSVVVGGAAGFVCGSLAVVTGVSALLTGTTVTSEPWRVAAAAGLTAVASGCYAAFFLVARRLSLRGTPRRPAGLLPDAVLRDLAAGRPVQARDEPQRAPRRGTGPGPGQGLDDPAAGVPVASPRAVVA</sequence>
<feature type="transmembrane region" description="Helical" evidence="2">
    <location>
        <begin position="53"/>
        <end position="74"/>
    </location>
</feature>
<reference evidence="3 4" key="1">
    <citation type="submission" date="2024-03" db="EMBL/GenBank/DDBJ databases">
        <title>Draft genome sequence of Pseudonocardia sp. DW16-2.</title>
        <authorList>
            <person name="Duangmal K."/>
        </authorList>
    </citation>
    <scope>NUCLEOTIDE SEQUENCE [LARGE SCALE GENOMIC DNA]</scope>
    <source>
        <strain evidence="3 4">DW16-2</strain>
    </source>
</reference>
<dbReference type="Proteomes" id="UP001364211">
    <property type="component" value="Unassembled WGS sequence"/>
</dbReference>
<accession>A0ABU8TCA6</accession>
<evidence type="ECO:0000256" key="2">
    <source>
        <dbReference type="SAM" id="Phobius"/>
    </source>
</evidence>
<name>A0ABU8TCA6_9PSEU</name>
<dbReference type="RefSeq" id="WP_340293115.1">
    <property type="nucleotide sequence ID" value="NZ_JBBJUP010000017.1"/>
</dbReference>
<comment type="caution">
    <text evidence="3">The sequence shown here is derived from an EMBL/GenBank/DDBJ whole genome shotgun (WGS) entry which is preliminary data.</text>
</comment>
<gene>
    <name evidence="3" type="ORF">WJX68_19655</name>
</gene>
<proteinExistence type="predicted"/>
<evidence type="ECO:0000313" key="4">
    <source>
        <dbReference type="Proteomes" id="UP001364211"/>
    </source>
</evidence>
<keyword evidence="2" id="KW-0472">Membrane</keyword>